<feature type="signal peptide" evidence="1">
    <location>
        <begin position="1"/>
        <end position="23"/>
    </location>
</feature>
<name>A0ABW2YY83_9SPHI</name>
<dbReference type="EMBL" id="JBHTHU010000002">
    <property type="protein sequence ID" value="MFD0749416.1"/>
    <property type="molecule type" value="Genomic_DNA"/>
</dbReference>
<proteinExistence type="predicted"/>
<accession>A0ABW2YY83</accession>
<evidence type="ECO:0000313" key="3">
    <source>
        <dbReference type="Proteomes" id="UP001596958"/>
    </source>
</evidence>
<dbReference type="RefSeq" id="WP_377097759.1">
    <property type="nucleotide sequence ID" value="NZ_JBHTHU010000002.1"/>
</dbReference>
<sequence length="246" mass="28393">MIFKEIRYILFLAIILCTAKASAQYNDSTFYHISFAPMGSINKANGNTAYLLNNNLKFNIRKKDISLNFTNTWIYGRQNVGLTNNDYSSFIDFNLYKGPEHFYYWGLLNYNTSYSLKINNQLLSGAGIAYSIIDKPTAYFNVSDGILYDTSDLLLAGNNVTYHTYRNSFRLAIKFNINNVVTVESNTFLQNSLDRGYDYIIRSTNGLSFKLRSWLSISSSLNYNRQNRTGSENLLFTYGMNFEKYF</sequence>
<protein>
    <submittedName>
        <fullName evidence="2">DUF481 domain-containing protein</fullName>
    </submittedName>
</protein>
<dbReference type="Proteomes" id="UP001596958">
    <property type="component" value="Unassembled WGS sequence"/>
</dbReference>
<feature type="chain" id="PRO_5045143031" evidence="1">
    <location>
        <begin position="24"/>
        <end position="246"/>
    </location>
</feature>
<dbReference type="InterPro" id="IPR007433">
    <property type="entry name" value="DUF481"/>
</dbReference>
<evidence type="ECO:0000313" key="2">
    <source>
        <dbReference type="EMBL" id="MFD0749416.1"/>
    </source>
</evidence>
<comment type="caution">
    <text evidence="2">The sequence shown here is derived from an EMBL/GenBank/DDBJ whole genome shotgun (WGS) entry which is preliminary data.</text>
</comment>
<organism evidence="2 3">
    <name type="scientific">Mucilaginibacter calamicampi</name>
    <dbReference type="NCBI Taxonomy" id="1302352"/>
    <lineage>
        <taxon>Bacteria</taxon>
        <taxon>Pseudomonadati</taxon>
        <taxon>Bacteroidota</taxon>
        <taxon>Sphingobacteriia</taxon>
        <taxon>Sphingobacteriales</taxon>
        <taxon>Sphingobacteriaceae</taxon>
        <taxon>Mucilaginibacter</taxon>
    </lineage>
</organism>
<keyword evidence="1" id="KW-0732">Signal</keyword>
<gene>
    <name evidence="2" type="ORF">ACFQZS_04635</name>
</gene>
<keyword evidence="3" id="KW-1185">Reference proteome</keyword>
<evidence type="ECO:0000256" key="1">
    <source>
        <dbReference type="SAM" id="SignalP"/>
    </source>
</evidence>
<reference evidence="3" key="1">
    <citation type="journal article" date="2019" name="Int. J. Syst. Evol. Microbiol.">
        <title>The Global Catalogue of Microorganisms (GCM) 10K type strain sequencing project: providing services to taxonomists for standard genome sequencing and annotation.</title>
        <authorList>
            <consortium name="The Broad Institute Genomics Platform"/>
            <consortium name="The Broad Institute Genome Sequencing Center for Infectious Disease"/>
            <person name="Wu L."/>
            <person name="Ma J."/>
        </authorList>
    </citation>
    <scope>NUCLEOTIDE SEQUENCE [LARGE SCALE GENOMIC DNA]</scope>
    <source>
        <strain evidence="3">CCUG 63418</strain>
    </source>
</reference>
<dbReference type="Pfam" id="PF04338">
    <property type="entry name" value="DUF481"/>
    <property type="match status" value="1"/>
</dbReference>